<protein>
    <submittedName>
        <fullName evidence="1">Helix-turn-helix transcriptional regulator</fullName>
    </submittedName>
</protein>
<comment type="caution">
    <text evidence="1">The sequence shown here is derived from an EMBL/GenBank/DDBJ whole genome shotgun (WGS) entry which is preliminary data.</text>
</comment>
<sequence>MTEIQRIRKAINWLLYKGVAENDRELSEIMGYTKSSFSQIVNGRVPLSDKFAKKLCRLDENINEVWILTGEGEMFKNEPETNLNSENGVTIQKDVWAVLQQQAQSLASKDRQIDELMNLLKEQIAENKKAVARQEDNAASAAAV</sequence>
<proteinExistence type="predicted"/>
<dbReference type="CDD" id="cd00093">
    <property type="entry name" value="HTH_XRE"/>
    <property type="match status" value="1"/>
</dbReference>
<evidence type="ECO:0000313" key="2">
    <source>
        <dbReference type="Proteomes" id="UP000420635"/>
    </source>
</evidence>
<dbReference type="InterPro" id="IPR010982">
    <property type="entry name" value="Lambda_DNA-bd_dom_sf"/>
</dbReference>
<accession>A0A646HMC6</accession>
<dbReference type="GO" id="GO:0003677">
    <property type="term" value="F:DNA binding"/>
    <property type="evidence" value="ECO:0007669"/>
    <property type="project" value="InterPro"/>
</dbReference>
<organism evidence="1 2">
    <name type="scientific">Segatella copri</name>
    <dbReference type="NCBI Taxonomy" id="165179"/>
    <lineage>
        <taxon>Bacteria</taxon>
        <taxon>Pseudomonadati</taxon>
        <taxon>Bacteroidota</taxon>
        <taxon>Bacteroidia</taxon>
        <taxon>Bacteroidales</taxon>
        <taxon>Prevotellaceae</taxon>
        <taxon>Segatella</taxon>
    </lineage>
</organism>
<dbReference type="Proteomes" id="UP000420635">
    <property type="component" value="Unassembled WGS sequence"/>
</dbReference>
<evidence type="ECO:0000313" key="1">
    <source>
        <dbReference type="EMBL" id="MQN88586.1"/>
    </source>
</evidence>
<gene>
    <name evidence="1" type="ORF">F7D59_01545</name>
</gene>
<dbReference type="Gene3D" id="1.10.260.40">
    <property type="entry name" value="lambda repressor-like DNA-binding domains"/>
    <property type="match status" value="1"/>
</dbReference>
<dbReference type="AlphaFoldDB" id="A0A646HMC6"/>
<name>A0A646HMC6_9BACT</name>
<dbReference type="EMBL" id="VZBQ01000011">
    <property type="protein sequence ID" value="MQN88586.1"/>
    <property type="molecule type" value="Genomic_DNA"/>
</dbReference>
<dbReference type="InterPro" id="IPR001387">
    <property type="entry name" value="Cro/C1-type_HTH"/>
</dbReference>
<reference evidence="2" key="1">
    <citation type="submission" date="2019-09" db="EMBL/GenBank/DDBJ databases">
        <title>Distinct polysaccharide growth profiles of human intestinal Prevotella copri isolates.</title>
        <authorList>
            <person name="Fehlner-Peach H."/>
            <person name="Magnabosco C."/>
            <person name="Raghavan V."/>
            <person name="Scher J.U."/>
            <person name="Tett A."/>
            <person name="Cox L.M."/>
            <person name="Gottsegen C."/>
            <person name="Watters A."/>
            <person name="Wiltshire- Gordon J.D."/>
            <person name="Segata N."/>
            <person name="Bonneau R."/>
            <person name="Littman D.R."/>
        </authorList>
    </citation>
    <scope>NUCLEOTIDE SEQUENCE [LARGE SCALE GENOMIC DNA]</scope>
    <source>
        <strain evidence="2">iP54</strain>
    </source>
</reference>
<dbReference type="RefSeq" id="WP_153114081.1">
    <property type="nucleotide sequence ID" value="NZ_VZAS01000183.1"/>
</dbReference>